<feature type="region of interest" description="Disordered" evidence="1">
    <location>
        <begin position="1"/>
        <end position="145"/>
    </location>
</feature>
<sequence length="145" mass="14312">MEDKQPKDLQQDNPGQGLRQGRADSYAGFVTDDMSGTSSIGAGSQQSGIHSNFAKASPESNVGPAGAAQSSHGNASGPIAGGVLGKSEEGQSSQSEIGGAATGGSAGTHLDRAAQDDVGRASDDKISERLAEGAESSGTPGDGPR</sequence>
<protein>
    <submittedName>
        <fullName evidence="2">Uncharacterized protein</fullName>
    </submittedName>
</protein>
<proteinExistence type="predicted"/>
<dbReference type="OrthoDB" id="8756753at2"/>
<feature type="compositionally biased region" description="Basic and acidic residues" evidence="1">
    <location>
        <begin position="1"/>
        <end position="10"/>
    </location>
</feature>
<feature type="compositionally biased region" description="Low complexity" evidence="1">
    <location>
        <begin position="35"/>
        <end position="51"/>
    </location>
</feature>
<feature type="compositionally biased region" description="Basic and acidic residues" evidence="1">
    <location>
        <begin position="109"/>
        <end position="132"/>
    </location>
</feature>
<name>A0A2S2DLT7_9BURK</name>
<evidence type="ECO:0000313" key="3">
    <source>
        <dbReference type="Proteomes" id="UP000245820"/>
    </source>
</evidence>
<evidence type="ECO:0000256" key="1">
    <source>
        <dbReference type="SAM" id="MobiDB-lite"/>
    </source>
</evidence>
<reference evidence="2 3" key="1">
    <citation type="submission" date="2018-05" db="EMBL/GenBank/DDBJ databases">
        <title>Complete genome sequence of Massilia oculi sp. nov. CCUG 43427T (=DSM 26321T), the type strain of M. oculi, and comparison with genome sequences of other Massilia strains.</title>
        <authorList>
            <person name="Zhu B."/>
        </authorList>
    </citation>
    <scope>NUCLEOTIDE SEQUENCE [LARGE SCALE GENOMIC DNA]</scope>
    <source>
        <strain evidence="2 3">CCUG 43427</strain>
    </source>
</reference>
<organism evidence="2 3">
    <name type="scientific">Massilia oculi</name>
    <dbReference type="NCBI Taxonomy" id="945844"/>
    <lineage>
        <taxon>Bacteria</taxon>
        <taxon>Pseudomonadati</taxon>
        <taxon>Pseudomonadota</taxon>
        <taxon>Betaproteobacteria</taxon>
        <taxon>Burkholderiales</taxon>
        <taxon>Oxalobacteraceae</taxon>
        <taxon>Telluria group</taxon>
        <taxon>Massilia</taxon>
    </lineage>
</organism>
<dbReference type="KEGG" id="mtim:DIR46_19230"/>
<evidence type="ECO:0000313" key="2">
    <source>
        <dbReference type="EMBL" id="AWL06353.1"/>
    </source>
</evidence>
<dbReference type="Proteomes" id="UP000245820">
    <property type="component" value="Chromosome"/>
</dbReference>
<accession>A0A2S2DLT7</accession>
<feature type="compositionally biased region" description="Low complexity" evidence="1">
    <location>
        <begin position="90"/>
        <end position="99"/>
    </location>
</feature>
<dbReference type="RefSeq" id="WP_109346671.1">
    <property type="nucleotide sequence ID" value="NZ_CP029343.1"/>
</dbReference>
<keyword evidence="3" id="KW-1185">Reference proteome</keyword>
<dbReference type="AlphaFoldDB" id="A0A2S2DLT7"/>
<dbReference type="EMBL" id="CP029343">
    <property type="protein sequence ID" value="AWL06353.1"/>
    <property type="molecule type" value="Genomic_DNA"/>
</dbReference>
<gene>
    <name evidence="2" type="ORF">DIR46_19230</name>
</gene>